<dbReference type="InterPro" id="IPR005474">
    <property type="entry name" value="Transketolase_N"/>
</dbReference>
<dbReference type="PANTHER" id="PTHR47514:SF2">
    <property type="entry name" value="TRANSKETOLASE"/>
    <property type="match status" value="1"/>
</dbReference>
<dbReference type="KEGG" id="mbry:B1812_21435"/>
<dbReference type="PANTHER" id="PTHR47514">
    <property type="entry name" value="TRANSKETOLASE N-TERMINAL SECTION-RELATED"/>
    <property type="match status" value="1"/>
</dbReference>
<evidence type="ECO:0000313" key="2">
    <source>
        <dbReference type="EMBL" id="ARN83217.1"/>
    </source>
</evidence>
<dbReference type="EMBL" id="CP019948">
    <property type="protein sequence ID" value="ARN83217.1"/>
    <property type="molecule type" value="Genomic_DNA"/>
</dbReference>
<organism evidence="2 3">
    <name type="scientific">Methylocystis bryophila</name>
    <dbReference type="NCBI Taxonomy" id="655015"/>
    <lineage>
        <taxon>Bacteria</taxon>
        <taxon>Pseudomonadati</taxon>
        <taxon>Pseudomonadota</taxon>
        <taxon>Alphaproteobacteria</taxon>
        <taxon>Hyphomicrobiales</taxon>
        <taxon>Methylocystaceae</taxon>
        <taxon>Methylocystis</taxon>
    </lineage>
</organism>
<dbReference type="Pfam" id="PF00456">
    <property type="entry name" value="Transketolase_N"/>
    <property type="match status" value="1"/>
</dbReference>
<sequence>MKPLSQTAGHPGADDLEKVAARLRGQVIEMSHQAKSAHLGSSLSCCDVVAAAYWGVLRIDPADPKAADRDRFILSKGHAATALYAALAFKGFFDSALLETYTRDGALLAEHPPANLLPGVEAATGSLGHGLPLGVGMALAARLSGLGYRVFALLSDGENNEGSVWEAAMFAAAQKLTHLCVIVDYNKWQATARSNETLQLAPLREKWESFGWDAHEIDGHDVNALARAMENVPNGSGRPVALIAHTVKGKGVSFMEDDNNWHYRAPTADEVRLARVELGLA</sequence>
<dbReference type="CDD" id="cd02012">
    <property type="entry name" value="TPP_TK"/>
    <property type="match status" value="1"/>
</dbReference>
<gene>
    <name evidence="2" type="ORF">B1812_21435</name>
</gene>
<dbReference type="RefSeq" id="WP_085773374.1">
    <property type="nucleotide sequence ID" value="NZ_AP027149.1"/>
</dbReference>
<proteinExistence type="predicted"/>
<dbReference type="Proteomes" id="UP000193978">
    <property type="component" value="Chromosome"/>
</dbReference>
<dbReference type="AlphaFoldDB" id="A0A1W6N048"/>
<dbReference type="STRING" id="655015.B1812_21435"/>
<feature type="domain" description="Transketolase N-terminal" evidence="1">
    <location>
        <begin position="19"/>
        <end position="280"/>
    </location>
</feature>
<dbReference type="Gene3D" id="3.40.50.970">
    <property type="match status" value="1"/>
</dbReference>
<name>A0A1W6N048_9HYPH</name>
<keyword evidence="3" id="KW-1185">Reference proteome</keyword>
<dbReference type="OrthoDB" id="8732661at2"/>
<dbReference type="InterPro" id="IPR029061">
    <property type="entry name" value="THDP-binding"/>
</dbReference>
<reference evidence="2 3" key="1">
    <citation type="submission" date="2017-02" db="EMBL/GenBank/DDBJ databases">
        <authorList>
            <person name="Peterson S.W."/>
        </authorList>
    </citation>
    <scope>NUCLEOTIDE SEQUENCE [LARGE SCALE GENOMIC DNA]</scope>
    <source>
        <strain evidence="2 3">S285</strain>
    </source>
</reference>
<protein>
    <submittedName>
        <fullName evidence="2">Transketolase</fullName>
    </submittedName>
</protein>
<dbReference type="SUPFAM" id="SSF52518">
    <property type="entry name" value="Thiamin diphosphate-binding fold (THDP-binding)"/>
    <property type="match status" value="1"/>
</dbReference>
<evidence type="ECO:0000259" key="1">
    <source>
        <dbReference type="Pfam" id="PF00456"/>
    </source>
</evidence>
<accession>A0A1W6N048</accession>
<evidence type="ECO:0000313" key="3">
    <source>
        <dbReference type="Proteomes" id="UP000193978"/>
    </source>
</evidence>